<evidence type="ECO:0000313" key="2">
    <source>
        <dbReference type="EMBL" id="TGZ67641.1"/>
    </source>
</evidence>
<name>A0A4S2LUZ0_OPIFE</name>
<dbReference type="STRING" id="147828.A0A4S2LUZ0"/>
<dbReference type="Proteomes" id="UP000308267">
    <property type="component" value="Unassembled WGS sequence"/>
</dbReference>
<feature type="compositionally biased region" description="Polar residues" evidence="1">
    <location>
        <begin position="207"/>
        <end position="225"/>
    </location>
</feature>
<feature type="region of interest" description="Disordered" evidence="1">
    <location>
        <begin position="207"/>
        <end position="252"/>
    </location>
</feature>
<sequence>MSTSNVEQIDTKTSPLYLTSGGLTFSQSQKCSSVEQQESKVKSKKLSWFPCFQFKAHNKNRPKNLAHKSCFTKKQEETKLIPGGGYPTSDAPGGEVTSGVISPLSIVTTSNVSKFTTHSTFALNIREVCNGFLGLFSLVSKGRVTSSTLITKSIPDKKTLFPMEAHNTARMLATHKQSSFPFVTDLDCPNKFLARFEPSMLKSISVPSDLSETSRQTPENSTPHLSTLPAKYPANSSSTRLPSSADVGSQFGTTQSKTAYRVSQSSCATPTEQYHVCHPVNFNRVSSRTESPTRCGLDATCLNAFNPQITPANATDTGVMYHGISKCVAEIFPSRPTLELGDKNGFTDLEDNTKKATISANIDGSYQRSFGKPRIPKHTLPVTKSLNKQQLISDATKLIKPNQYHRGKFYRTLTHQKQTPVTEYVSHCKSNSLEPKVARVKNSIKSNKGSMDTSKERYSVLDQVLQSFQHNLPVTELQTQLPLATLSDWMGSLMSDSEDADPNSAADSSLLTAAIVALADQSDSTQDYTPHRMDREQNVAFNEKQQLSTGLYGGLGDSIHQDSQFPSCWYPESHRNYPLLAAHDFPTQFWPSLTYPPAFNMDDLRNFYTLARYPSQIACHSYPQVVLRADSYPWSMAQSRAYTDFVKNQSNYYEKCSRRSNYLRKHQRKSRNGRQRTRMR</sequence>
<protein>
    <submittedName>
        <fullName evidence="2">Uncharacterized protein</fullName>
    </submittedName>
</protein>
<keyword evidence="3" id="KW-1185">Reference proteome</keyword>
<organism evidence="2 3">
    <name type="scientific">Opisthorchis felineus</name>
    <dbReference type="NCBI Taxonomy" id="147828"/>
    <lineage>
        <taxon>Eukaryota</taxon>
        <taxon>Metazoa</taxon>
        <taxon>Spiralia</taxon>
        <taxon>Lophotrochozoa</taxon>
        <taxon>Platyhelminthes</taxon>
        <taxon>Trematoda</taxon>
        <taxon>Digenea</taxon>
        <taxon>Opisthorchiida</taxon>
        <taxon>Opisthorchiata</taxon>
        <taxon>Opisthorchiidae</taxon>
        <taxon>Opisthorchis</taxon>
    </lineage>
</organism>
<proteinExistence type="predicted"/>
<feature type="compositionally biased region" description="Polar residues" evidence="1">
    <location>
        <begin position="234"/>
        <end position="252"/>
    </location>
</feature>
<dbReference type="AlphaFoldDB" id="A0A4S2LUZ0"/>
<evidence type="ECO:0000313" key="3">
    <source>
        <dbReference type="Proteomes" id="UP000308267"/>
    </source>
</evidence>
<comment type="caution">
    <text evidence="2">The sequence shown here is derived from an EMBL/GenBank/DDBJ whole genome shotgun (WGS) entry which is preliminary data.</text>
</comment>
<evidence type="ECO:0000256" key="1">
    <source>
        <dbReference type="SAM" id="MobiDB-lite"/>
    </source>
</evidence>
<accession>A0A4S2LUZ0</accession>
<dbReference type="OrthoDB" id="6250728at2759"/>
<dbReference type="EMBL" id="SJOL01006408">
    <property type="protein sequence ID" value="TGZ67641.1"/>
    <property type="molecule type" value="Genomic_DNA"/>
</dbReference>
<gene>
    <name evidence="2" type="ORF">CRM22_004704</name>
</gene>
<reference evidence="2 3" key="1">
    <citation type="journal article" date="2019" name="BMC Genomics">
        <title>New insights from Opisthorchis felineus genome: update on genomics of the epidemiologically important liver flukes.</title>
        <authorList>
            <person name="Ershov N.I."/>
            <person name="Mordvinov V.A."/>
            <person name="Prokhortchouk E.B."/>
            <person name="Pakharukova M.Y."/>
            <person name="Gunbin K.V."/>
            <person name="Ustyantsev K."/>
            <person name="Genaev M.A."/>
            <person name="Blinov A.G."/>
            <person name="Mazur A."/>
            <person name="Boulygina E."/>
            <person name="Tsygankova S."/>
            <person name="Khrameeva E."/>
            <person name="Chekanov N."/>
            <person name="Fan G."/>
            <person name="Xiao A."/>
            <person name="Zhang H."/>
            <person name="Xu X."/>
            <person name="Yang H."/>
            <person name="Solovyev V."/>
            <person name="Lee S.M."/>
            <person name="Liu X."/>
            <person name="Afonnikov D.A."/>
            <person name="Skryabin K.G."/>
        </authorList>
    </citation>
    <scope>NUCLEOTIDE SEQUENCE [LARGE SCALE GENOMIC DNA]</scope>
    <source>
        <strain evidence="2">AK-0245</strain>
        <tissue evidence="2">Whole organism</tissue>
    </source>
</reference>